<dbReference type="AlphaFoldDB" id="A0A2T6BED3"/>
<evidence type="ECO:0000256" key="3">
    <source>
        <dbReference type="ARBA" id="ARBA00023125"/>
    </source>
</evidence>
<dbReference type="Proteomes" id="UP000243978">
    <property type="component" value="Unassembled WGS sequence"/>
</dbReference>
<comment type="caution">
    <text evidence="6">The sequence shown here is derived from an EMBL/GenBank/DDBJ whole genome shotgun (WGS) entry which is preliminary data.</text>
</comment>
<accession>A0A2T6BED3</accession>
<dbReference type="PANTHER" id="PTHR30537:SF3">
    <property type="entry name" value="TRANSCRIPTIONAL REGULATORY PROTEIN"/>
    <property type="match status" value="1"/>
</dbReference>
<dbReference type="GO" id="GO:0003700">
    <property type="term" value="F:DNA-binding transcription factor activity"/>
    <property type="evidence" value="ECO:0007669"/>
    <property type="project" value="InterPro"/>
</dbReference>
<dbReference type="GO" id="GO:0006351">
    <property type="term" value="P:DNA-templated transcription"/>
    <property type="evidence" value="ECO:0007669"/>
    <property type="project" value="TreeGrafter"/>
</dbReference>
<reference evidence="6 7" key="1">
    <citation type="submission" date="2018-04" db="EMBL/GenBank/DDBJ databases">
        <title>Genomic Encyclopedia of Archaeal and Bacterial Type Strains, Phase II (KMG-II): from individual species to whole genera.</title>
        <authorList>
            <person name="Goeker M."/>
        </authorList>
    </citation>
    <scope>NUCLEOTIDE SEQUENCE [LARGE SCALE GENOMIC DNA]</scope>
    <source>
        <strain evidence="6 7">DSM 100977</strain>
    </source>
</reference>
<keyword evidence="3 6" id="KW-0238">DNA-binding</keyword>
<gene>
    <name evidence="6" type="ORF">C8N43_3230</name>
</gene>
<dbReference type="InterPro" id="IPR036388">
    <property type="entry name" value="WH-like_DNA-bd_sf"/>
</dbReference>
<keyword evidence="4" id="KW-0804">Transcription</keyword>
<dbReference type="InterPro" id="IPR058163">
    <property type="entry name" value="LysR-type_TF_proteobact-type"/>
</dbReference>
<evidence type="ECO:0000259" key="5">
    <source>
        <dbReference type="PROSITE" id="PS50931"/>
    </source>
</evidence>
<keyword evidence="2" id="KW-0805">Transcription regulation</keyword>
<keyword evidence="7" id="KW-1185">Reference proteome</keyword>
<dbReference type="GO" id="GO:0043565">
    <property type="term" value="F:sequence-specific DNA binding"/>
    <property type="evidence" value="ECO:0007669"/>
    <property type="project" value="TreeGrafter"/>
</dbReference>
<evidence type="ECO:0000256" key="4">
    <source>
        <dbReference type="ARBA" id="ARBA00023163"/>
    </source>
</evidence>
<evidence type="ECO:0000256" key="2">
    <source>
        <dbReference type="ARBA" id="ARBA00023015"/>
    </source>
</evidence>
<dbReference type="InterPro" id="IPR000847">
    <property type="entry name" value="LysR_HTH_N"/>
</dbReference>
<sequence>MWEALRANAHKKGLELMEIDNWDEYRTAYQVARLRTVSAAAEVLGVHHATVIRHIDSLEGKLGAKLFQRHARGYTPTEAGEDLLTVASATEDQLTQLAGRIHGRGASVSGELIITCLPQMSPLMARALTKYQIDHPEIRAELIVDTRPLRLEYGEAHVALRAGAPGDDLDNIVQELVKLPMGLFAHKDYIFRHGPLGGIDDIPNHRFCRVSNLNPRAPFMKWIGEHVPEENVVYKCSDTNTVQDAVIAGAGIGFLPSYMGHEHPDMREVMEPDPSWWSTFWCVTHVDLHRTAKVHSFVTFLKEEAKGWVDL</sequence>
<organism evidence="6 7">
    <name type="scientific">Litoreibacter ponti</name>
    <dbReference type="NCBI Taxonomy" id="1510457"/>
    <lineage>
        <taxon>Bacteria</taxon>
        <taxon>Pseudomonadati</taxon>
        <taxon>Pseudomonadota</taxon>
        <taxon>Alphaproteobacteria</taxon>
        <taxon>Rhodobacterales</taxon>
        <taxon>Roseobacteraceae</taxon>
        <taxon>Litoreibacter</taxon>
    </lineage>
</organism>
<protein>
    <submittedName>
        <fullName evidence="6">DNA-binding transcriptional LysR family regulator</fullName>
    </submittedName>
</protein>
<dbReference type="SUPFAM" id="SSF46785">
    <property type="entry name" value="Winged helix' DNA-binding domain"/>
    <property type="match status" value="1"/>
</dbReference>
<dbReference type="PROSITE" id="PS50931">
    <property type="entry name" value="HTH_LYSR"/>
    <property type="match status" value="1"/>
</dbReference>
<evidence type="ECO:0000256" key="1">
    <source>
        <dbReference type="ARBA" id="ARBA00009437"/>
    </source>
</evidence>
<dbReference type="PANTHER" id="PTHR30537">
    <property type="entry name" value="HTH-TYPE TRANSCRIPTIONAL REGULATOR"/>
    <property type="match status" value="1"/>
</dbReference>
<dbReference type="Gene3D" id="1.10.10.10">
    <property type="entry name" value="Winged helix-like DNA-binding domain superfamily/Winged helix DNA-binding domain"/>
    <property type="match status" value="1"/>
</dbReference>
<evidence type="ECO:0000313" key="6">
    <source>
        <dbReference type="EMBL" id="PTX54416.1"/>
    </source>
</evidence>
<dbReference type="Gene3D" id="3.40.190.290">
    <property type="match status" value="1"/>
</dbReference>
<dbReference type="InterPro" id="IPR036390">
    <property type="entry name" value="WH_DNA-bd_sf"/>
</dbReference>
<dbReference type="SUPFAM" id="SSF53850">
    <property type="entry name" value="Periplasmic binding protein-like II"/>
    <property type="match status" value="1"/>
</dbReference>
<feature type="domain" description="HTH lysR-type" evidence="5">
    <location>
        <begin position="31"/>
        <end position="77"/>
    </location>
</feature>
<name>A0A2T6BED3_9RHOB</name>
<dbReference type="EMBL" id="QBKS01000002">
    <property type="protein sequence ID" value="PTX54416.1"/>
    <property type="molecule type" value="Genomic_DNA"/>
</dbReference>
<evidence type="ECO:0000313" key="7">
    <source>
        <dbReference type="Proteomes" id="UP000243978"/>
    </source>
</evidence>
<dbReference type="InterPro" id="IPR005119">
    <property type="entry name" value="LysR_subst-bd"/>
</dbReference>
<dbReference type="Pfam" id="PF00126">
    <property type="entry name" value="HTH_1"/>
    <property type="match status" value="1"/>
</dbReference>
<proteinExistence type="inferred from homology"/>
<comment type="similarity">
    <text evidence="1">Belongs to the LysR transcriptional regulatory family.</text>
</comment>
<dbReference type="Pfam" id="PF03466">
    <property type="entry name" value="LysR_substrate"/>
    <property type="match status" value="1"/>
</dbReference>